<keyword evidence="1" id="KW-0472">Membrane</keyword>
<feature type="transmembrane region" description="Helical" evidence="1">
    <location>
        <begin position="329"/>
        <end position="350"/>
    </location>
</feature>
<feature type="transmembrane region" description="Helical" evidence="1">
    <location>
        <begin position="305"/>
        <end position="323"/>
    </location>
</feature>
<evidence type="ECO:0000313" key="3">
    <source>
        <dbReference type="EMBL" id="OIR01759.1"/>
    </source>
</evidence>
<comment type="caution">
    <text evidence="3">The sequence shown here is derived from an EMBL/GenBank/DDBJ whole genome shotgun (WGS) entry which is preliminary data.</text>
</comment>
<dbReference type="InterPro" id="IPR036259">
    <property type="entry name" value="MFS_trans_sf"/>
</dbReference>
<feature type="transmembrane region" description="Helical" evidence="1">
    <location>
        <begin position="16"/>
        <end position="36"/>
    </location>
</feature>
<dbReference type="InterPro" id="IPR020846">
    <property type="entry name" value="MFS_dom"/>
</dbReference>
<feature type="transmembrane region" description="Helical" evidence="1">
    <location>
        <begin position="276"/>
        <end position="298"/>
    </location>
</feature>
<dbReference type="PROSITE" id="PS50850">
    <property type="entry name" value="MFS"/>
    <property type="match status" value="1"/>
</dbReference>
<feature type="transmembrane region" description="Helical" evidence="1">
    <location>
        <begin position="56"/>
        <end position="75"/>
    </location>
</feature>
<dbReference type="Pfam" id="PF07690">
    <property type="entry name" value="MFS_1"/>
    <property type="match status" value="1"/>
</dbReference>
<dbReference type="SUPFAM" id="SSF103473">
    <property type="entry name" value="MFS general substrate transporter"/>
    <property type="match status" value="1"/>
</dbReference>
<protein>
    <submittedName>
        <fullName evidence="3">Putative MFS-type transporter YhjX</fullName>
    </submittedName>
</protein>
<feature type="domain" description="Major facilitator superfamily (MFS) profile" evidence="2">
    <location>
        <begin position="5"/>
        <end position="420"/>
    </location>
</feature>
<evidence type="ECO:0000256" key="1">
    <source>
        <dbReference type="SAM" id="Phobius"/>
    </source>
</evidence>
<feature type="transmembrane region" description="Helical" evidence="1">
    <location>
        <begin position="87"/>
        <end position="105"/>
    </location>
</feature>
<dbReference type="EMBL" id="MLJW01000081">
    <property type="protein sequence ID" value="OIR01759.1"/>
    <property type="molecule type" value="Genomic_DNA"/>
</dbReference>
<dbReference type="InterPro" id="IPR011701">
    <property type="entry name" value="MFS"/>
</dbReference>
<dbReference type="PANTHER" id="PTHR11360">
    <property type="entry name" value="MONOCARBOXYLATE TRANSPORTER"/>
    <property type="match status" value="1"/>
</dbReference>
<dbReference type="CDD" id="cd17355">
    <property type="entry name" value="MFS_YcxA_like"/>
    <property type="match status" value="1"/>
</dbReference>
<feature type="transmembrane region" description="Helical" evidence="1">
    <location>
        <begin position="240"/>
        <end position="264"/>
    </location>
</feature>
<name>A0A1J5S0N3_9ZZZZ</name>
<feature type="transmembrane region" description="Helical" evidence="1">
    <location>
        <begin position="175"/>
        <end position="196"/>
    </location>
</feature>
<feature type="transmembrane region" description="Helical" evidence="1">
    <location>
        <begin position="397"/>
        <end position="416"/>
    </location>
</feature>
<keyword evidence="1" id="KW-0812">Transmembrane</keyword>
<dbReference type="Gene3D" id="1.20.1250.20">
    <property type="entry name" value="MFS general substrate transporter like domains"/>
    <property type="match status" value="2"/>
</dbReference>
<keyword evidence="1" id="KW-1133">Transmembrane helix</keyword>
<evidence type="ECO:0000259" key="2">
    <source>
        <dbReference type="PROSITE" id="PS50850"/>
    </source>
</evidence>
<dbReference type="GO" id="GO:0022857">
    <property type="term" value="F:transmembrane transporter activity"/>
    <property type="evidence" value="ECO:0007669"/>
    <property type="project" value="InterPro"/>
</dbReference>
<proteinExistence type="predicted"/>
<dbReference type="PANTHER" id="PTHR11360:SF290">
    <property type="entry name" value="MONOCARBOXYLATE MFS PERMEASE"/>
    <property type="match status" value="1"/>
</dbReference>
<sequence length="435" mass="46788">MKSNILVRLAAGRVHYGWIAAAMAFLALVCVAGVRATPGVLIVPLEKAFGWDRSTISSAIAFNLVLFGLMGPFAGAAMQRFGIRRPVLAALGLLALALALSTMMTRPWQLVLTWGLMVGLGAGVLSTVFAATVVNRWFSERRGLMMGVLAASTAMGQLIFLPLLAWIVETAGWKILAWTLVGILAALMPLFAWLMVERPEQLGLKAYGATVTDPGAATAGVNPILIAWQVLVRAARVRDFWLLFGSFFVCGLSTNGLIGTHFIAFCFDGGIPEVRAAGLLAMMGMFNLIGTTGSGWLSDRYDCRWLLFWYYVLRSVSLFYLPYSDLTFWGLSLFGIFYGLDWVATVPPTLRIATDLFGKRDAAIVFGWIFVGHQLGAGFAAFGGGAVRTVVGNYTDAFLAASLMCALAAMAVLLIARTFPLPAARQASPHPAGRP</sequence>
<dbReference type="InterPro" id="IPR050327">
    <property type="entry name" value="Proton-linked_MCT"/>
</dbReference>
<dbReference type="AlphaFoldDB" id="A0A1J5S0N3"/>
<feature type="transmembrane region" description="Helical" evidence="1">
    <location>
        <begin position="362"/>
        <end position="385"/>
    </location>
</feature>
<organism evidence="3">
    <name type="scientific">mine drainage metagenome</name>
    <dbReference type="NCBI Taxonomy" id="410659"/>
    <lineage>
        <taxon>unclassified sequences</taxon>
        <taxon>metagenomes</taxon>
        <taxon>ecological metagenomes</taxon>
    </lineage>
</organism>
<feature type="transmembrane region" description="Helical" evidence="1">
    <location>
        <begin position="111"/>
        <end position="134"/>
    </location>
</feature>
<accession>A0A1J5S0N3</accession>
<reference evidence="3" key="1">
    <citation type="submission" date="2016-10" db="EMBL/GenBank/DDBJ databases">
        <title>Sequence of Gallionella enrichment culture.</title>
        <authorList>
            <person name="Poehlein A."/>
            <person name="Muehling M."/>
            <person name="Daniel R."/>
        </authorList>
    </citation>
    <scope>NUCLEOTIDE SEQUENCE</scope>
</reference>
<gene>
    <name evidence="3" type="primary">yhjX_5</name>
    <name evidence="3" type="ORF">GALL_162610</name>
</gene>
<feature type="transmembrane region" description="Helical" evidence="1">
    <location>
        <begin position="146"/>
        <end position="169"/>
    </location>
</feature>